<proteinExistence type="predicted"/>
<organism evidence="1 2">
    <name type="scientific">Amblyomma americanum</name>
    <name type="common">Lone star tick</name>
    <dbReference type="NCBI Taxonomy" id="6943"/>
    <lineage>
        <taxon>Eukaryota</taxon>
        <taxon>Metazoa</taxon>
        <taxon>Ecdysozoa</taxon>
        <taxon>Arthropoda</taxon>
        <taxon>Chelicerata</taxon>
        <taxon>Arachnida</taxon>
        <taxon>Acari</taxon>
        <taxon>Parasitiformes</taxon>
        <taxon>Ixodida</taxon>
        <taxon>Ixodoidea</taxon>
        <taxon>Ixodidae</taxon>
        <taxon>Amblyomminae</taxon>
        <taxon>Amblyomma</taxon>
    </lineage>
</organism>
<accession>A0AAQ4EE50</accession>
<keyword evidence="2" id="KW-1185">Reference proteome</keyword>
<evidence type="ECO:0000313" key="2">
    <source>
        <dbReference type="Proteomes" id="UP001321473"/>
    </source>
</evidence>
<sequence>MSNEDGSRMLKTSRCLEAAAAWFGPALYYMSDAGDFAAERRKGVDKILRGLTSQTQWALAATKLVDELTRRVMEQRLRDLSVVAWMEQLESSGCPPQDQRWGSFSNYWYDPKKHSLISGASDRDADHAVVTPQVHFFASPGDV</sequence>
<dbReference type="AlphaFoldDB" id="A0AAQ4EE50"/>
<evidence type="ECO:0000313" key="1">
    <source>
        <dbReference type="EMBL" id="KAK8772833.1"/>
    </source>
</evidence>
<protein>
    <submittedName>
        <fullName evidence="1">Uncharacterized protein</fullName>
    </submittedName>
</protein>
<name>A0AAQ4EE50_AMBAM</name>
<dbReference type="EMBL" id="JARKHS020017727">
    <property type="protein sequence ID" value="KAK8772833.1"/>
    <property type="molecule type" value="Genomic_DNA"/>
</dbReference>
<reference evidence="1 2" key="1">
    <citation type="journal article" date="2023" name="Arcadia Sci">
        <title>De novo assembly of a long-read Amblyomma americanum tick genome.</title>
        <authorList>
            <person name="Chou S."/>
            <person name="Poskanzer K.E."/>
            <person name="Rollins M."/>
            <person name="Thuy-Boun P.S."/>
        </authorList>
    </citation>
    <scope>NUCLEOTIDE SEQUENCE [LARGE SCALE GENOMIC DNA]</scope>
    <source>
        <strain evidence="1">F_SG_1</strain>
        <tissue evidence="1">Salivary glands</tissue>
    </source>
</reference>
<comment type="caution">
    <text evidence="1">The sequence shown here is derived from an EMBL/GenBank/DDBJ whole genome shotgun (WGS) entry which is preliminary data.</text>
</comment>
<dbReference type="Proteomes" id="UP001321473">
    <property type="component" value="Unassembled WGS sequence"/>
</dbReference>
<gene>
    <name evidence="1" type="ORF">V5799_012635</name>
</gene>